<sequence length="64" mass="6750">WTPSQPSSWPSCPMTGWPAAAPRGGVWTRPPAPGAARASPPPAPRWPRPPPGGPQPDRIEARPP</sequence>
<feature type="non-terminal residue" evidence="2">
    <location>
        <position position="1"/>
    </location>
</feature>
<dbReference type="AlphaFoldDB" id="A0A6J4J7F8"/>
<gene>
    <name evidence="2" type="ORF">AVDCRST_MAG76-3270</name>
</gene>
<organism evidence="2">
    <name type="scientific">uncultured Acidimicrobiales bacterium</name>
    <dbReference type="NCBI Taxonomy" id="310071"/>
    <lineage>
        <taxon>Bacteria</taxon>
        <taxon>Bacillati</taxon>
        <taxon>Actinomycetota</taxon>
        <taxon>Acidimicrobiia</taxon>
        <taxon>Acidimicrobiales</taxon>
        <taxon>environmental samples</taxon>
    </lineage>
</organism>
<evidence type="ECO:0000256" key="1">
    <source>
        <dbReference type="SAM" id="MobiDB-lite"/>
    </source>
</evidence>
<feature type="compositionally biased region" description="Pro residues" evidence="1">
    <location>
        <begin position="39"/>
        <end position="54"/>
    </location>
</feature>
<feature type="non-terminal residue" evidence="2">
    <location>
        <position position="64"/>
    </location>
</feature>
<feature type="compositionally biased region" description="Polar residues" evidence="1">
    <location>
        <begin position="1"/>
        <end position="10"/>
    </location>
</feature>
<proteinExistence type="predicted"/>
<name>A0A6J4J7F8_9ACTN</name>
<feature type="region of interest" description="Disordered" evidence="1">
    <location>
        <begin position="1"/>
        <end position="64"/>
    </location>
</feature>
<evidence type="ECO:0000313" key="2">
    <source>
        <dbReference type="EMBL" id="CAA9269048.1"/>
    </source>
</evidence>
<reference evidence="2" key="1">
    <citation type="submission" date="2020-02" db="EMBL/GenBank/DDBJ databases">
        <authorList>
            <person name="Meier V. D."/>
        </authorList>
    </citation>
    <scope>NUCLEOTIDE SEQUENCE</scope>
    <source>
        <strain evidence="2">AVDCRST_MAG76</strain>
    </source>
</reference>
<accession>A0A6J4J7F8</accession>
<dbReference type="EMBL" id="CADCSZ010000197">
    <property type="protein sequence ID" value="CAA9269048.1"/>
    <property type="molecule type" value="Genomic_DNA"/>
</dbReference>
<protein>
    <submittedName>
        <fullName evidence="2">Uncharacterized protein</fullName>
    </submittedName>
</protein>